<sequence>MKSNFIHTYVSVDCVVFGFENNQLHILLVQRDANKIDSNNMKLPGSLIYDDEDVDDAAQRVLLELTGIKRMKLKQFHCFASPDRAKNPEDMKWLDQTYQPNINRLITVAYLSLCKIDRKLTNVSKYKSSKWCPLSEIPKMPFDHNRILKESLTEIRKWIETDVSIAFELLPNKFTISQLHHLYEAIYNRKIDIRNFHKKIVPLNDVVPLDEKQEGVSHRAARYYKFDKHSYNKRKMTI</sequence>
<name>A0A5M8P0J1_9BACT</name>
<dbReference type="Pfam" id="PF21906">
    <property type="entry name" value="WHD_NrtR"/>
    <property type="match status" value="1"/>
</dbReference>
<dbReference type="Gene3D" id="3.90.79.10">
    <property type="entry name" value="Nucleoside Triphosphate Pyrophosphohydrolase"/>
    <property type="match status" value="1"/>
</dbReference>
<dbReference type="CDD" id="cd18873">
    <property type="entry name" value="NUDIX_NadM_like"/>
    <property type="match status" value="1"/>
</dbReference>
<keyword evidence="2" id="KW-0378">Hydrolase</keyword>
<dbReference type="PANTHER" id="PTHR43046">
    <property type="entry name" value="GDP-MANNOSE MANNOSYL HYDROLASE"/>
    <property type="match status" value="1"/>
</dbReference>
<comment type="cofactor">
    <cofactor evidence="1">
        <name>Mg(2+)</name>
        <dbReference type="ChEBI" id="CHEBI:18420"/>
    </cofactor>
</comment>
<dbReference type="InterPro" id="IPR036388">
    <property type="entry name" value="WH-like_DNA-bd_sf"/>
</dbReference>
<dbReference type="SUPFAM" id="SSF55811">
    <property type="entry name" value="Nudix"/>
    <property type="match status" value="1"/>
</dbReference>
<evidence type="ECO:0000313" key="4">
    <source>
        <dbReference type="EMBL" id="KAA6301908.1"/>
    </source>
</evidence>
<dbReference type="InterPro" id="IPR054105">
    <property type="entry name" value="WHD_NrtR"/>
</dbReference>
<accession>A0A5M8P0J1</accession>
<organism evidence="4 5">
    <name type="scientific">Candidatus Ordinivivax streblomastigis</name>
    <dbReference type="NCBI Taxonomy" id="2540710"/>
    <lineage>
        <taxon>Bacteria</taxon>
        <taxon>Pseudomonadati</taxon>
        <taxon>Bacteroidota</taxon>
        <taxon>Bacteroidia</taxon>
        <taxon>Bacteroidales</taxon>
        <taxon>Candidatus Ordinivivax</taxon>
    </lineage>
</organism>
<dbReference type="GO" id="GO:0016787">
    <property type="term" value="F:hydrolase activity"/>
    <property type="evidence" value="ECO:0007669"/>
    <property type="project" value="UniProtKB-KW"/>
</dbReference>
<dbReference type="PROSITE" id="PS51462">
    <property type="entry name" value="NUDIX"/>
    <property type="match status" value="1"/>
</dbReference>
<dbReference type="InterPro" id="IPR015797">
    <property type="entry name" value="NUDIX_hydrolase-like_dom_sf"/>
</dbReference>
<proteinExistence type="predicted"/>
<dbReference type="Proteomes" id="UP000324575">
    <property type="component" value="Unassembled WGS sequence"/>
</dbReference>
<dbReference type="PANTHER" id="PTHR43046:SF2">
    <property type="entry name" value="8-OXO-DGTP DIPHOSPHATASE-RELATED"/>
    <property type="match status" value="1"/>
</dbReference>
<dbReference type="InterPro" id="IPR036390">
    <property type="entry name" value="WH_DNA-bd_sf"/>
</dbReference>
<dbReference type="Pfam" id="PF00293">
    <property type="entry name" value="NUDIX"/>
    <property type="match status" value="1"/>
</dbReference>
<reference evidence="4 5" key="1">
    <citation type="submission" date="2019-03" db="EMBL/GenBank/DDBJ databases">
        <title>Single cell metagenomics reveals metabolic interactions within the superorganism composed of flagellate Streblomastix strix and complex community of Bacteroidetes bacteria on its surface.</title>
        <authorList>
            <person name="Treitli S.C."/>
            <person name="Kolisko M."/>
            <person name="Husnik F."/>
            <person name="Keeling P."/>
            <person name="Hampl V."/>
        </authorList>
    </citation>
    <scope>NUCLEOTIDE SEQUENCE [LARGE SCALE GENOMIC DNA]</scope>
    <source>
        <strain evidence="4">St1</strain>
    </source>
</reference>
<dbReference type="SUPFAM" id="SSF46785">
    <property type="entry name" value="Winged helix' DNA-binding domain"/>
    <property type="match status" value="1"/>
</dbReference>
<evidence type="ECO:0000256" key="2">
    <source>
        <dbReference type="ARBA" id="ARBA00022801"/>
    </source>
</evidence>
<dbReference type="AlphaFoldDB" id="A0A5M8P0J1"/>
<dbReference type="Gene3D" id="1.10.10.10">
    <property type="entry name" value="Winged helix-like DNA-binding domain superfamily/Winged helix DNA-binding domain"/>
    <property type="match status" value="1"/>
</dbReference>
<evidence type="ECO:0000313" key="5">
    <source>
        <dbReference type="Proteomes" id="UP000324575"/>
    </source>
</evidence>
<evidence type="ECO:0000259" key="3">
    <source>
        <dbReference type="PROSITE" id="PS51462"/>
    </source>
</evidence>
<dbReference type="InterPro" id="IPR000086">
    <property type="entry name" value="NUDIX_hydrolase_dom"/>
</dbReference>
<gene>
    <name evidence="4" type="ORF">EZS26_001911</name>
</gene>
<evidence type="ECO:0000256" key="1">
    <source>
        <dbReference type="ARBA" id="ARBA00001946"/>
    </source>
</evidence>
<feature type="domain" description="Nudix hydrolase" evidence="3">
    <location>
        <begin position="7"/>
        <end position="156"/>
    </location>
</feature>
<protein>
    <recommendedName>
        <fullName evidence="3">Nudix hydrolase domain-containing protein</fullName>
    </recommendedName>
</protein>
<dbReference type="EMBL" id="SNRX01000012">
    <property type="protein sequence ID" value="KAA6301908.1"/>
    <property type="molecule type" value="Genomic_DNA"/>
</dbReference>
<comment type="caution">
    <text evidence="4">The sequence shown here is derived from an EMBL/GenBank/DDBJ whole genome shotgun (WGS) entry which is preliminary data.</text>
</comment>